<accession>A0A2H3BWA5</accession>
<evidence type="ECO:0000313" key="3">
    <source>
        <dbReference type="EMBL" id="PBK73900.1"/>
    </source>
</evidence>
<reference evidence="4" key="1">
    <citation type="journal article" date="2017" name="Nat. Ecol. Evol.">
        <title>Genome expansion and lineage-specific genetic innovations in the forest pathogenic fungi Armillaria.</title>
        <authorList>
            <person name="Sipos G."/>
            <person name="Prasanna A.N."/>
            <person name="Walter M.C."/>
            <person name="O'Connor E."/>
            <person name="Balint B."/>
            <person name="Krizsan K."/>
            <person name="Kiss B."/>
            <person name="Hess J."/>
            <person name="Varga T."/>
            <person name="Slot J."/>
            <person name="Riley R."/>
            <person name="Boka B."/>
            <person name="Rigling D."/>
            <person name="Barry K."/>
            <person name="Lee J."/>
            <person name="Mihaltcheva S."/>
            <person name="LaButti K."/>
            <person name="Lipzen A."/>
            <person name="Waldron R."/>
            <person name="Moloney N.M."/>
            <person name="Sperisen C."/>
            <person name="Kredics L."/>
            <person name="Vagvoelgyi C."/>
            <person name="Patrignani A."/>
            <person name="Fitzpatrick D."/>
            <person name="Nagy I."/>
            <person name="Doyle S."/>
            <person name="Anderson J.B."/>
            <person name="Grigoriev I.V."/>
            <person name="Gueldener U."/>
            <person name="Muensterkoetter M."/>
            <person name="Nagy L.G."/>
        </authorList>
    </citation>
    <scope>NUCLEOTIDE SEQUENCE [LARGE SCALE GENOMIC DNA]</scope>
    <source>
        <strain evidence="4">28-4</strain>
    </source>
</reference>
<feature type="region of interest" description="Disordered" evidence="1">
    <location>
        <begin position="1"/>
        <end position="126"/>
    </location>
</feature>
<dbReference type="EMBL" id="KZ293419">
    <property type="protein sequence ID" value="PBK73900.1"/>
    <property type="molecule type" value="Genomic_DNA"/>
</dbReference>
<feature type="domain" description="DUF6699" evidence="2">
    <location>
        <begin position="174"/>
        <end position="303"/>
    </location>
</feature>
<dbReference type="AlphaFoldDB" id="A0A2H3BWA5"/>
<dbReference type="Proteomes" id="UP000218334">
    <property type="component" value="Unassembled WGS sequence"/>
</dbReference>
<feature type="compositionally biased region" description="Polar residues" evidence="1">
    <location>
        <begin position="78"/>
        <end position="93"/>
    </location>
</feature>
<gene>
    <name evidence="3" type="ORF">ARMSODRAFT_563461</name>
</gene>
<name>A0A2H3BWA5_9AGAR</name>
<dbReference type="InterPro" id="IPR046522">
    <property type="entry name" value="DUF6699"/>
</dbReference>
<proteinExistence type="predicted"/>
<dbReference type="Pfam" id="PF20415">
    <property type="entry name" value="DUF6699"/>
    <property type="match status" value="1"/>
</dbReference>
<evidence type="ECO:0000259" key="2">
    <source>
        <dbReference type="Pfam" id="PF20415"/>
    </source>
</evidence>
<evidence type="ECO:0000313" key="4">
    <source>
        <dbReference type="Proteomes" id="UP000218334"/>
    </source>
</evidence>
<keyword evidence="4" id="KW-1185">Reference proteome</keyword>
<feature type="compositionally biased region" description="Polar residues" evidence="1">
    <location>
        <begin position="59"/>
        <end position="70"/>
    </location>
</feature>
<protein>
    <recommendedName>
        <fullName evidence="2">DUF6699 domain-containing protein</fullName>
    </recommendedName>
</protein>
<feature type="compositionally biased region" description="Basic and acidic residues" evidence="1">
    <location>
        <begin position="22"/>
        <end position="32"/>
    </location>
</feature>
<dbReference type="STRING" id="1076256.A0A2H3BWA5"/>
<evidence type="ECO:0000256" key="1">
    <source>
        <dbReference type="SAM" id="MobiDB-lite"/>
    </source>
</evidence>
<sequence>MDPSHSPRHRDPNVHPSRPILRPRDGGSRRSDGPSVQFQTLPSPLPRPATADSQRTHQSRIPQRGQVSSRHTLRPEDMTTQQRPSQRSLSTPQPARRRSLSHPATSRDPEPIPPLTRPTGRAEECPEIETVMFGKWAVGAGYGPVLEPRIVASLKILPILNPVFSAPSPGNDHIIWNMMFHPSTARRVRNGVEEPFASFRYEPASSPRMTIFNVISPSFPWILDLRSKDPNVGVTVGDVLSELFLYFQVGLNSVELDRVSSQYRASIMEANSARRGLVPEESFGLQLLDWLLGSTQFVGLSRDTRYIENRNMPLSPDLYVMLTTLVGES</sequence>
<organism evidence="3 4">
    <name type="scientific">Armillaria solidipes</name>
    <dbReference type="NCBI Taxonomy" id="1076256"/>
    <lineage>
        <taxon>Eukaryota</taxon>
        <taxon>Fungi</taxon>
        <taxon>Dikarya</taxon>
        <taxon>Basidiomycota</taxon>
        <taxon>Agaricomycotina</taxon>
        <taxon>Agaricomycetes</taxon>
        <taxon>Agaricomycetidae</taxon>
        <taxon>Agaricales</taxon>
        <taxon>Marasmiineae</taxon>
        <taxon>Physalacriaceae</taxon>
        <taxon>Armillaria</taxon>
    </lineage>
</organism>